<organism evidence="1 2">
    <name type="scientific">Populus alba x Populus x berolinensis</name>
    <dbReference type="NCBI Taxonomy" id="444605"/>
    <lineage>
        <taxon>Eukaryota</taxon>
        <taxon>Viridiplantae</taxon>
        <taxon>Streptophyta</taxon>
        <taxon>Embryophyta</taxon>
        <taxon>Tracheophyta</taxon>
        <taxon>Spermatophyta</taxon>
        <taxon>Magnoliopsida</taxon>
        <taxon>eudicotyledons</taxon>
        <taxon>Gunneridae</taxon>
        <taxon>Pentapetalae</taxon>
        <taxon>rosids</taxon>
        <taxon>fabids</taxon>
        <taxon>Malpighiales</taxon>
        <taxon>Salicaceae</taxon>
        <taxon>Saliceae</taxon>
        <taxon>Populus</taxon>
    </lineage>
</organism>
<dbReference type="AlphaFoldDB" id="A0AAD6M7M0"/>
<accession>A0AAD6M7M0</accession>
<proteinExistence type="predicted"/>
<evidence type="ECO:0000313" key="1">
    <source>
        <dbReference type="EMBL" id="KAJ6980404.1"/>
    </source>
</evidence>
<gene>
    <name evidence="1" type="ORF">NC653_028270</name>
</gene>
<reference evidence="1" key="1">
    <citation type="journal article" date="2023" name="Mol. Ecol. Resour.">
        <title>Chromosome-level genome assembly of a triploid poplar Populus alba 'Berolinensis'.</title>
        <authorList>
            <person name="Chen S."/>
            <person name="Yu Y."/>
            <person name="Wang X."/>
            <person name="Wang S."/>
            <person name="Zhang T."/>
            <person name="Zhou Y."/>
            <person name="He R."/>
            <person name="Meng N."/>
            <person name="Wang Y."/>
            <person name="Liu W."/>
            <person name="Liu Z."/>
            <person name="Liu J."/>
            <person name="Guo Q."/>
            <person name="Huang H."/>
            <person name="Sederoff R.R."/>
            <person name="Wang G."/>
            <person name="Qu G."/>
            <person name="Chen S."/>
        </authorList>
    </citation>
    <scope>NUCLEOTIDE SEQUENCE</scope>
    <source>
        <strain evidence="1">SC-2020</strain>
    </source>
</reference>
<comment type="caution">
    <text evidence="1">The sequence shown here is derived from an EMBL/GenBank/DDBJ whole genome shotgun (WGS) entry which is preliminary data.</text>
</comment>
<protein>
    <submittedName>
        <fullName evidence="1">Uncharacterized protein</fullName>
    </submittedName>
</protein>
<keyword evidence="2" id="KW-1185">Reference proteome</keyword>
<dbReference type="EMBL" id="JAQIZT010000011">
    <property type="protein sequence ID" value="KAJ6980404.1"/>
    <property type="molecule type" value="Genomic_DNA"/>
</dbReference>
<name>A0AAD6M7M0_9ROSI</name>
<dbReference type="Proteomes" id="UP001164929">
    <property type="component" value="Chromosome 11"/>
</dbReference>
<sequence length="60" mass="7097">MIFCPSLRNKCVPEHLRNHRIIIVANTESLGFCCIQENQPKFHSRSLQKELNYDFQAHKL</sequence>
<evidence type="ECO:0000313" key="2">
    <source>
        <dbReference type="Proteomes" id="UP001164929"/>
    </source>
</evidence>